<dbReference type="InterPro" id="IPR002401">
    <property type="entry name" value="Cyt_P450_E_grp-I"/>
</dbReference>
<dbReference type="PROSITE" id="PS00086">
    <property type="entry name" value="CYTOCHROME_P450"/>
    <property type="match status" value="1"/>
</dbReference>
<dbReference type="RefSeq" id="XP_064710429.1">
    <property type="nucleotide sequence ID" value="XM_064851426.1"/>
</dbReference>
<dbReference type="InterPro" id="IPR017972">
    <property type="entry name" value="Cyt_P450_CS"/>
</dbReference>
<keyword evidence="3 6" id="KW-0479">Metal-binding</keyword>
<dbReference type="GO" id="GO:0005506">
    <property type="term" value="F:iron ion binding"/>
    <property type="evidence" value="ECO:0007669"/>
    <property type="project" value="InterPro"/>
</dbReference>
<evidence type="ECO:0000256" key="1">
    <source>
        <dbReference type="ARBA" id="ARBA00001971"/>
    </source>
</evidence>
<accession>A0AAV9NQ60</accession>
<evidence type="ECO:0000256" key="4">
    <source>
        <dbReference type="ARBA" id="ARBA00023002"/>
    </source>
</evidence>
<evidence type="ECO:0000313" key="9">
    <source>
        <dbReference type="Proteomes" id="UP001358417"/>
    </source>
</evidence>
<comment type="caution">
    <text evidence="8">The sequence shown here is derived from an EMBL/GenBank/DDBJ whole genome shotgun (WGS) entry which is preliminary data.</text>
</comment>
<dbReference type="InterPro" id="IPR001128">
    <property type="entry name" value="Cyt_P450"/>
</dbReference>
<feature type="binding site" description="axial binding residue" evidence="6">
    <location>
        <position position="451"/>
    </location>
    <ligand>
        <name>heme</name>
        <dbReference type="ChEBI" id="CHEBI:30413"/>
    </ligand>
    <ligandPart>
        <name>Fe</name>
        <dbReference type="ChEBI" id="CHEBI:18248"/>
    </ligandPart>
</feature>
<dbReference type="GO" id="GO:0016705">
    <property type="term" value="F:oxidoreductase activity, acting on paired donors, with incorporation or reduction of molecular oxygen"/>
    <property type="evidence" value="ECO:0007669"/>
    <property type="project" value="InterPro"/>
</dbReference>
<keyword evidence="6 7" id="KW-0349">Heme</keyword>
<dbReference type="GeneID" id="89976039"/>
<dbReference type="EMBL" id="JAVRRD010000003">
    <property type="protein sequence ID" value="KAK5061332.1"/>
    <property type="molecule type" value="Genomic_DNA"/>
</dbReference>
<keyword evidence="9" id="KW-1185">Reference proteome</keyword>
<sequence>MFSTLVQVSLVFVPSLVICQLLLNYFTPGLGKIPGPFLARFTDVWRFVDACRGHREQTILRLHKKYGPVVRLGPNCVSVADPEALDLILGLKSNLDKSDHVKPMQNPVEGEVLPMLIAAIDSKVHAQRRRPIAGAFSMSTLLGYENIVDENINRLTRRLREEYVEGDTKRICSIDKWMHWFSFDLIGQATFSKRFGFLDAAKDINNMMFTLDMQFIYIGTVGFMPWIDYFLLKNPLLLALVKTPNYLVSFTNERIRKRASGEEKGDLERPDFLSRFLDAQQQHPDVVSDLQVKAYASTNVLAASDTTGAALSAILMFVLQQPTVMSKLQKELDDNALTYPPRYSEVKKLAYLDAVIMEALRIHPTVAVELERKVGAGGLVLSTGEELPPGTIVGVNAWPVHRNQDVFGKDADTFNPERWLRGADEPEAEFGERLRGMQRKFIEFGYGPRACIGKHIALLELYKSISTLFGLFELSLAEPNRPVKVHALLSAKIIDLNIYIQERDRPVPVLAAA</sequence>
<protein>
    <submittedName>
        <fullName evidence="8">Uncharacterized protein</fullName>
    </submittedName>
</protein>
<evidence type="ECO:0000256" key="7">
    <source>
        <dbReference type="RuleBase" id="RU000461"/>
    </source>
</evidence>
<reference evidence="8 9" key="1">
    <citation type="submission" date="2023-08" db="EMBL/GenBank/DDBJ databases">
        <title>Black Yeasts Isolated from many extreme environments.</title>
        <authorList>
            <person name="Coleine C."/>
            <person name="Stajich J.E."/>
            <person name="Selbmann L."/>
        </authorList>
    </citation>
    <scope>NUCLEOTIDE SEQUENCE [LARGE SCALE GENOMIC DNA]</scope>
    <source>
        <strain evidence="8 9">CCFEE 5792</strain>
    </source>
</reference>
<comment type="similarity">
    <text evidence="2 7">Belongs to the cytochrome P450 family.</text>
</comment>
<dbReference type="PANTHER" id="PTHR24305">
    <property type="entry name" value="CYTOCHROME P450"/>
    <property type="match status" value="1"/>
</dbReference>
<keyword evidence="4 7" id="KW-0560">Oxidoreductase</keyword>
<dbReference type="Pfam" id="PF00067">
    <property type="entry name" value="p450"/>
    <property type="match status" value="1"/>
</dbReference>
<dbReference type="PRINTS" id="PR00385">
    <property type="entry name" value="P450"/>
</dbReference>
<evidence type="ECO:0000256" key="2">
    <source>
        <dbReference type="ARBA" id="ARBA00010617"/>
    </source>
</evidence>
<keyword evidence="7" id="KW-0503">Monooxygenase</keyword>
<evidence type="ECO:0000313" key="8">
    <source>
        <dbReference type="EMBL" id="KAK5061332.1"/>
    </source>
</evidence>
<evidence type="ECO:0000256" key="6">
    <source>
        <dbReference type="PIRSR" id="PIRSR602401-1"/>
    </source>
</evidence>
<proteinExistence type="inferred from homology"/>
<name>A0AAV9NQ60_9EURO</name>
<evidence type="ECO:0000256" key="3">
    <source>
        <dbReference type="ARBA" id="ARBA00022723"/>
    </source>
</evidence>
<dbReference type="CDD" id="cd11060">
    <property type="entry name" value="CYP57A1-like"/>
    <property type="match status" value="1"/>
</dbReference>
<dbReference type="GO" id="GO:0020037">
    <property type="term" value="F:heme binding"/>
    <property type="evidence" value="ECO:0007669"/>
    <property type="project" value="InterPro"/>
</dbReference>
<dbReference type="Proteomes" id="UP001358417">
    <property type="component" value="Unassembled WGS sequence"/>
</dbReference>
<dbReference type="PRINTS" id="PR00463">
    <property type="entry name" value="EP450I"/>
</dbReference>
<comment type="cofactor">
    <cofactor evidence="1 6">
        <name>heme</name>
        <dbReference type="ChEBI" id="CHEBI:30413"/>
    </cofactor>
</comment>
<dbReference type="AlphaFoldDB" id="A0AAV9NQ60"/>
<dbReference type="GO" id="GO:0004497">
    <property type="term" value="F:monooxygenase activity"/>
    <property type="evidence" value="ECO:0007669"/>
    <property type="project" value="UniProtKB-KW"/>
</dbReference>
<dbReference type="InterPro" id="IPR036396">
    <property type="entry name" value="Cyt_P450_sf"/>
</dbReference>
<gene>
    <name evidence="8" type="ORF">LTR84_007874</name>
</gene>
<evidence type="ECO:0000256" key="5">
    <source>
        <dbReference type="ARBA" id="ARBA00023004"/>
    </source>
</evidence>
<keyword evidence="5 6" id="KW-0408">Iron</keyword>
<dbReference type="Gene3D" id="1.10.630.10">
    <property type="entry name" value="Cytochrome P450"/>
    <property type="match status" value="1"/>
</dbReference>
<dbReference type="InterPro" id="IPR050121">
    <property type="entry name" value="Cytochrome_P450_monoxygenase"/>
</dbReference>
<organism evidence="8 9">
    <name type="scientific">Exophiala bonariae</name>
    <dbReference type="NCBI Taxonomy" id="1690606"/>
    <lineage>
        <taxon>Eukaryota</taxon>
        <taxon>Fungi</taxon>
        <taxon>Dikarya</taxon>
        <taxon>Ascomycota</taxon>
        <taxon>Pezizomycotina</taxon>
        <taxon>Eurotiomycetes</taxon>
        <taxon>Chaetothyriomycetidae</taxon>
        <taxon>Chaetothyriales</taxon>
        <taxon>Herpotrichiellaceae</taxon>
        <taxon>Exophiala</taxon>
    </lineage>
</organism>
<dbReference type="SUPFAM" id="SSF48264">
    <property type="entry name" value="Cytochrome P450"/>
    <property type="match status" value="1"/>
</dbReference>
<dbReference type="PANTHER" id="PTHR24305:SF232">
    <property type="entry name" value="P450, PUTATIVE (EUROFUNG)-RELATED"/>
    <property type="match status" value="1"/>
</dbReference>